<proteinExistence type="predicted"/>
<dbReference type="InterPro" id="IPR045565">
    <property type="entry name" value="Phage_capsid_2"/>
</dbReference>
<keyword evidence="1" id="KW-0946">Virion</keyword>
<name>A0A1I5MWG8_9BACT</name>
<dbReference type="EMBL" id="FOXH01000001">
    <property type="protein sequence ID" value="SFP13899.1"/>
    <property type="molecule type" value="Genomic_DNA"/>
</dbReference>
<keyword evidence="1" id="KW-0167">Capsid protein</keyword>
<dbReference type="RefSeq" id="WP_092011497.1">
    <property type="nucleotide sequence ID" value="NZ_FOXH01000001.1"/>
</dbReference>
<dbReference type="Proteomes" id="UP000199306">
    <property type="component" value="Unassembled WGS sequence"/>
</dbReference>
<keyword evidence="2" id="KW-1185">Reference proteome</keyword>
<gene>
    <name evidence="1" type="ORF">SAMN04515674_101481</name>
</gene>
<evidence type="ECO:0000313" key="2">
    <source>
        <dbReference type="Proteomes" id="UP000199306"/>
    </source>
</evidence>
<organism evidence="1 2">
    <name type="scientific">Pseudarcicella hirudinis</name>
    <dbReference type="NCBI Taxonomy" id="1079859"/>
    <lineage>
        <taxon>Bacteria</taxon>
        <taxon>Pseudomonadati</taxon>
        <taxon>Bacteroidota</taxon>
        <taxon>Cytophagia</taxon>
        <taxon>Cytophagales</taxon>
        <taxon>Flectobacillaceae</taxon>
        <taxon>Pseudarcicella</taxon>
    </lineage>
</organism>
<dbReference type="OrthoDB" id="1228719at2"/>
<protein>
    <submittedName>
        <fullName evidence="1">P22 coat protein-gene protein 5</fullName>
    </submittedName>
</protein>
<evidence type="ECO:0000313" key="1">
    <source>
        <dbReference type="EMBL" id="SFP13899.1"/>
    </source>
</evidence>
<reference evidence="1 2" key="1">
    <citation type="submission" date="2016-10" db="EMBL/GenBank/DDBJ databases">
        <authorList>
            <person name="de Groot N.N."/>
        </authorList>
    </citation>
    <scope>NUCLEOTIDE SEQUENCE [LARGE SCALE GENOMIC DNA]</scope>
    <source>
        <strain evidence="2">E92,LMG 26720,CCM 7988</strain>
    </source>
</reference>
<dbReference type="AlphaFoldDB" id="A0A1I5MWG8"/>
<dbReference type="STRING" id="1079859.SAMN04515674_101481"/>
<dbReference type="Pfam" id="PF19821">
    <property type="entry name" value="Phage_capsid_2"/>
    <property type="match status" value="1"/>
</dbReference>
<accession>A0A1I5MWG8</accession>
<sequence length="319" mass="34976">MAIQKEIWINDIVEAIYANNKFLEFAEDATSFLINGKFLHIPQAGGATDVEQDLTVFPVDATERTDLDLILPLTNFYVKPVRIAKIDEYELSFSKRNSVMSQNLANLTDRVALKVLFNWAAASGFINVATTGAASPFVRISKTTGAARAAELAGSTGNRKTALRQDIARMAAMLDAQDVPQDGRVALLTPQMYNDLFSDDVMLRRDVTNEADLKAGVINELMGFKIMKRSRVLNINAAYTGAKDMSLKTYTTAAATDNAASLFWHPSMVYKAVGEVDVFERDNDPQFYGSILSSLTRATGIKKRLDNLGVVALVEDTAA</sequence>